<evidence type="ECO:0000313" key="4">
    <source>
        <dbReference type="Proteomes" id="UP000029079"/>
    </source>
</evidence>
<organism evidence="3 4">
    <name type="scientific">Weissella ceti</name>
    <dbReference type="NCBI Taxonomy" id="759620"/>
    <lineage>
        <taxon>Bacteria</taxon>
        <taxon>Bacillati</taxon>
        <taxon>Bacillota</taxon>
        <taxon>Bacilli</taxon>
        <taxon>Lactobacillales</taxon>
        <taxon>Lactobacillaceae</taxon>
        <taxon>Weissella</taxon>
    </lineage>
</organism>
<gene>
    <name evidence="3" type="ORF">WS74_0666</name>
</gene>
<dbReference type="AlphaFoldDB" id="A0A075U071"/>
<proteinExistence type="predicted"/>
<keyword evidence="4" id="KW-1185">Reference proteome</keyword>
<dbReference type="KEGG" id="wce:WS08_0664"/>
<dbReference type="PROSITE" id="PS51782">
    <property type="entry name" value="LYSM"/>
    <property type="match status" value="1"/>
</dbReference>
<dbReference type="InterPro" id="IPR023346">
    <property type="entry name" value="Lysozyme-like_dom_sf"/>
</dbReference>
<dbReference type="InterPro" id="IPR036779">
    <property type="entry name" value="LysM_dom_sf"/>
</dbReference>
<protein>
    <submittedName>
        <fullName evidence="3">Peptidoglycan-binding protein</fullName>
    </submittedName>
</protein>
<keyword evidence="1" id="KW-0732">Signal</keyword>
<dbReference type="Gene3D" id="3.10.350.10">
    <property type="entry name" value="LysM domain"/>
    <property type="match status" value="1"/>
</dbReference>
<accession>A0A075U071</accession>
<reference evidence="4" key="2">
    <citation type="submission" date="2014-08" db="EMBL/GenBank/DDBJ databases">
        <title>Complete genome of Weissella ceti strain WS74 isolated from diseased rainbow trout in Brazil.</title>
        <authorList>
            <person name="Figueiredo H.C.P."/>
            <person name="Leal C.A.G."/>
            <person name="Pereira F.L."/>
            <person name="Soares S.C."/>
            <person name="Dorella F.A."/>
            <person name="Carvalho A.F."/>
            <person name="Azevedo V.A.C."/>
        </authorList>
    </citation>
    <scope>NUCLEOTIDE SEQUENCE [LARGE SCALE GENOMIC DNA]</scope>
    <source>
        <strain evidence="4">WS74</strain>
    </source>
</reference>
<reference evidence="3 4" key="1">
    <citation type="journal article" date="2014" name="Genome Announc.">
        <title>Complete Genome Sequences of Fish Pathogenic Weissella ceti Strains WS74 and WS105.</title>
        <authorList>
            <person name="Figueiredo H.C."/>
            <person name="Leal C.A."/>
            <person name="Dorella F.A."/>
            <person name="Carvalho A.F."/>
            <person name="Soares S.C."/>
            <person name="Pereira F.L."/>
            <person name="Azevedo V.A."/>
        </authorList>
    </citation>
    <scope>NUCLEOTIDE SEQUENCE [LARGE SCALE GENOMIC DNA]</scope>
    <source>
        <strain evidence="3 4">WS74</strain>
    </source>
</reference>
<dbReference type="SMART" id="SM00257">
    <property type="entry name" value="LysM"/>
    <property type="match status" value="1"/>
</dbReference>
<dbReference type="InterPro" id="IPR018392">
    <property type="entry name" value="LysM"/>
</dbReference>
<dbReference type="PATRIC" id="fig|759620.7.peg.691"/>
<evidence type="ECO:0000313" key="3">
    <source>
        <dbReference type="EMBL" id="AIM62918.1"/>
    </source>
</evidence>
<evidence type="ECO:0000256" key="1">
    <source>
        <dbReference type="SAM" id="SignalP"/>
    </source>
</evidence>
<dbReference type="SUPFAM" id="SSF53955">
    <property type="entry name" value="Lysozyme-like"/>
    <property type="match status" value="1"/>
</dbReference>
<dbReference type="SUPFAM" id="SSF54106">
    <property type="entry name" value="LysM domain"/>
    <property type="match status" value="1"/>
</dbReference>
<name>A0A075U071_9LACO</name>
<dbReference type="OrthoDB" id="2329027at2"/>
<dbReference type="KEGG" id="wct:WS74_0666"/>
<dbReference type="Proteomes" id="UP000029079">
    <property type="component" value="Chromosome"/>
</dbReference>
<dbReference type="Pfam" id="PF01476">
    <property type="entry name" value="LysM"/>
    <property type="match status" value="1"/>
</dbReference>
<dbReference type="RefSeq" id="WP_009765240.1">
    <property type="nucleotide sequence ID" value="NZ_CP009223.1"/>
</dbReference>
<feature type="chain" id="PRO_5001709843" evidence="1">
    <location>
        <begin position="27"/>
        <end position="228"/>
    </location>
</feature>
<dbReference type="KEGG" id="wci:WS105_0726"/>
<feature type="domain" description="LysM" evidence="2">
    <location>
        <begin position="27"/>
        <end position="71"/>
    </location>
</feature>
<dbReference type="CDD" id="cd00118">
    <property type="entry name" value="LysM"/>
    <property type="match status" value="1"/>
</dbReference>
<dbReference type="STRING" id="759620.WS105_0726"/>
<dbReference type="EMBL" id="CP009223">
    <property type="protein sequence ID" value="AIM62918.1"/>
    <property type="molecule type" value="Genomic_DNA"/>
</dbReference>
<evidence type="ECO:0000259" key="2">
    <source>
        <dbReference type="PROSITE" id="PS51782"/>
    </source>
</evidence>
<sequence length="228" mass="23639">MNIKQSLILSTSVVAGLLGVTGIASADQVTVKSGDTLSSLAVEHNTNIDALQALNNIADINLIYVGEQLEIDGAVAPAVQPEAVNPPVQEVAPVIEQPVQEVSPVIEQPVQQVQYTAPTPVVTQVAAPQAPVTAPVTQTAAPVNSGSTYDQFIANGGSAALWSTIVMPESGGNPNVVSSAGYRGLGQTKESWGTGSVATQTKGMLNYANSRYGSVENAISFRQANGWW</sequence>
<feature type="signal peptide" evidence="1">
    <location>
        <begin position="1"/>
        <end position="26"/>
    </location>
</feature>